<evidence type="ECO:0000313" key="2">
    <source>
        <dbReference type="Proteomes" id="UP000589292"/>
    </source>
</evidence>
<dbReference type="NCBIfam" id="TIGR02683">
    <property type="entry name" value="upstrm_HI1419"/>
    <property type="match status" value="1"/>
</dbReference>
<keyword evidence="2" id="KW-1185">Reference proteome</keyword>
<sequence length="125" mass="13829">MTRPNDGSIDKNPPVLYKGQQFSVTQTEQFAAWLKALRDLEGRARILKRLRRLADGHFGDCKAVGEGVSELRMFFGPGYRAYFTMVGDTVVLLLVGGDKDSQPRDIALARKLAKEVLSDGGDQDV</sequence>
<organism evidence="1 2">
    <name type="scientific">Sphingomonas ursincola</name>
    <dbReference type="NCBI Taxonomy" id="56361"/>
    <lineage>
        <taxon>Bacteria</taxon>
        <taxon>Pseudomonadati</taxon>
        <taxon>Pseudomonadota</taxon>
        <taxon>Alphaproteobacteria</taxon>
        <taxon>Sphingomonadales</taxon>
        <taxon>Sphingomonadaceae</taxon>
        <taxon>Sphingomonas</taxon>
    </lineage>
</organism>
<dbReference type="AlphaFoldDB" id="A0A7V8U867"/>
<comment type="caution">
    <text evidence="1">The sequence shown here is derived from an EMBL/GenBank/DDBJ whole genome shotgun (WGS) entry which is preliminary data.</text>
</comment>
<gene>
    <name evidence="1" type="ORF">FG486_08265</name>
</gene>
<dbReference type="EMBL" id="VDES01000002">
    <property type="protein sequence ID" value="MBA1374331.1"/>
    <property type="molecule type" value="Genomic_DNA"/>
</dbReference>
<proteinExistence type="predicted"/>
<name>A0A7V8U867_9SPHN</name>
<protein>
    <submittedName>
        <fullName evidence="1">Type II toxin-antitoxin system RelE/ParE family toxin</fullName>
    </submittedName>
</protein>
<dbReference type="PANTHER" id="PTHR41791">
    <property type="entry name" value="SSL7039 PROTEIN"/>
    <property type="match status" value="1"/>
</dbReference>
<dbReference type="RefSeq" id="WP_082751047.1">
    <property type="nucleotide sequence ID" value="NZ_BAAAGB010000001.1"/>
</dbReference>
<accession>A0A7V8U867</accession>
<dbReference type="InterPro" id="IPR014056">
    <property type="entry name" value="TypeIITA-like_toxin_pred"/>
</dbReference>
<dbReference type="PANTHER" id="PTHR41791:SF1">
    <property type="entry name" value="SSL7039 PROTEIN"/>
    <property type="match status" value="1"/>
</dbReference>
<dbReference type="Proteomes" id="UP000589292">
    <property type="component" value="Unassembled WGS sequence"/>
</dbReference>
<evidence type="ECO:0000313" key="1">
    <source>
        <dbReference type="EMBL" id="MBA1374331.1"/>
    </source>
</evidence>
<reference evidence="1 2" key="1">
    <citation type="journal article" date="1994" name="Int. J. Syst. Bacteriol.">
        <title>Phylogenetic positions of novel aerobic, bacteriochlorophyll a-containing bacteria and description of Roseococcus thiosulfatophilus gen. nov., sp. nov., Erythromicrobium ramosum gen. nov., sp. nov., and Erythrobacter litoralis sp. nov.</title>
        <authorList>
            <person name="Yurkov V."/>
            <person name="Stackebrandt E."/>
            <person name="Holmes A."/>
            <person name="Fuerst J.A."/>
            <person name="Hugenholtz P."/>
            <person name="Golecki J."/>
            <person name="Gad'on N."/>
            <person name="Gorlenko V.M."/>
            <person name="Kompantseva E.I."/>
            <person name="Drews G."/>
        </authorList>
    </citation>
    <scope>NUCLEOTIDE SEQUENCE [LARGE SCALE GENOMIC DNA]</scope>
    <source>
        <strain evidence="1 2">KR-99</strain>
    </source>
</reference>